<dbReference type="Proteomes" id="UP000039046">
    <property type="component" value="Unassembled WGS sequence"/>
</dbReference>
<protein>
    <recommendedName>
        <fullName evidence="3">Peptidase S1 domain-containing protein</fullName>
    </recommendedName>
</protein>
<keyword evidence="1" id="KW-1015">Disulfide bond</keyword>
<dbReference type="Pfam" id="PF00089">
    <property type="entry name" value="Trypsin"/>
    <property type="match status" value="1"/>
</dbReference>
<sequence length="232" mass="24753">MKTNEALLALLHSATAASIPLVSPRGTEIVGGQPGKIEDFAYQAHLYNDGANGCAGTIISNRHVVSKRLEIPVYDDANVDYDVTVLVLNRDIKFSSTVKAINVASKAPAADTTAVVSGWGVLTEAEDKDPQPHELRYVNIPIVDHAECQKDYGNNPDRTEQITPRMICAGVKEGGKDSCQADSGGPLVANNTLVGIVSFGQGCGRPNYPGVYTDVSEPTVHKFIMDSLKITS</sequence>
<feature type="chain" id="PRO_5001978650" description="Peptidase S1 domain-containing protein" evidence="2">
    <location>
        <begin position="17"/>
        <end position="232"/>
    </location>
</feature>
<dbReference type="InterPro" id="IPR001254">
    <property type="entry name" value="Trypsin_dom"/>
</dbReference>
<name>A0A0A1SSU2_9HYPO</name>
<dbReference type="HOGENOM" id="CLU_006842_7_0_1"/>
<evidence type="ECO:0000313" key="5">
    <source>
        <dbReference type="Proteomes" id="UP000039046"/>
    </source>
</evidence>
<dbReference type="OrthoDB" id="6380398at2759"/>
<evidence type="ECO:0000259" key="3">
    <source>
        <dbReference type="PROSITE" id="PS50240"/>
    </source>
</evidence>
<gene>
    <name evidence="4" type="ORF">VHEMI01320</name>
</gene>
<feature type="signal peptide" evidence="2">
    <location>
        <begin position="1"/>
        <end position="16"/>
    </location>
</feature>
<keyword evidence="5" id="KW-1185">Reference proteome</keyword>
<dbReference type="Gene3D" id="2.40.10.10">
    <property type="entry name" value="Trypsin-like serine proteases"/>
    <property type="match status" value="2"/>
</dbReference>
<proteinExistence type="predicted"/>
<dbReference type="PROSITE" id="PS50240">
    <property type="entry name" value="TRYPSIN_DOM"/>
    <property type="match status" value="1"/>
</dbReference>
<dbReference type="PANTHER" id="PTHR24276:SF91">
    <property type="entry name" value="AT26814P-RELATED"/>
    <property type="match status" value="1"/>
</dbReference>
<dbReference type="STRING" id="1531966.A0A0A1SSU2"/>
<evidence type="ECO:0000313" key="4">
    <source>
        <dbReference type="EMBL" id="CEJ81176.1"/>
    </source>
</evidence>
<accession>A0A0A1SSU2</accession>
<organism evidence="4 5">
    <name type="scientific">[Torrubiella] hemipterigena</name>
    <dbReference type="NCBI Taxonomy" id="1531966"/>
    <lineage>
        <taxon>Eukaryota</taxon>
        <taxon>Fungi</taxon>
        <taxon>Dikarya</taxon>
        <taxon>Ascomycota</taxon>
        <taxon>Pezizomycotina</taxon>
        <taxon>Sordariomycetes</taxon>
        <taxon>Hypocreomycetidae</taxon>
        <taxon>Hypocreales</taxon>
        <taxon>Clavicipitaceae</taxon>
        <taxon>Clavicipitaceae incertae sedis</taxon>
        <taxon>'Torrubiella' clade</taxon>
    </lineage>
</organism>
<dbReference type="CDD" id="cd00190">
    <property type="entry name" value="Tryp_SPc"/>
    <property type="match status" value="1"/>
</dbReference>
<dbReference type="SMART" id="SM00020">
    <property type="entry name" value="Tryp_SPc"/>
    <property type="match status" value="1"/>
</dbReference>
<dbReference type="FunFam" id="2.40.10.10:FF:000010">
    <property type="entry name" value="Kallikrein related peptidase 11"/>
    <property type="match status" value="1"/>
</dbReference>
<dbReference type="InterPro" id="IPR050430">
    <property type="entry name" value="Peptidase_S1"/>
</dbReference>
<reference evidence="4 5" key="1">
    <citation type="journal article" date="2015" name="Genome Announc.">
        <title>Draft Genome Sequence and Gene Annotation of the Entomopathogenic Fungus Verticillium hemipterigenum.</title>
        <authorList>
            <person name="Horn F."/>
            <person name="Habel A."/>
            <person name="Scharf D.H."/>
            <person name="Dworschak J."/>
            <person name="Brakhage A.A."/>
            <person name="Guthke R."/>
            <person name="Hertweck C."/>
            <person name="Linde J."/>
        </authorList>
    </citation>
    <scope>NUCLEOTIDE SEQUENCE [LARGE SCALE GENOMIC DNA]</scope>
</reference>
<dbReference type="AlphaFoldDB" id="A0A0A1SSU2"/>
<evidence type="ECO:0000256" key="2">
    <source>
        <dbReference type="SAM" id="SignalP"/>
    </source>
</evidence>
<dbReference type="InterPro" id="IPR043504">
    <property type="entry name" value="Peptidase_S1_PA_chymotrypsin"/>
</dbReference>
<dbReference type="EMBL" id="CDHN01000001">
    <property type="protein sequence ID" value="CEJ81176.1"/>
    <property type="molecule type" value="Genomic_DNA"/>
</dbReference>
<dbReference type="GO" id="GO:0006508">
    <property type="term" value="P:proteolysis"/>
    <property type="evidence" value="ECO:0007669"/>
    <property type="project" value="InterPro"/>
</dbReference>
<dbReference type="PANTHER" id="PTHR24276">
    <property type="entry name" value="POLYSERASE-RELATED"/>
    <property type="match status" value="1"/>
</dbReference>
<dbReference type="GO" id="GO:0004252">
    <property type="term" value="F:serine-type endopeptidase activity"/>
    <property type="evidence" value="ECO:0007669"/>
    <property type="project" value="InterPro"/>
</dbReference>
<keyword evidence="2" id="KW-0732">Signal</keyword>
<evidence type="ECO:0000256" key="1">
    <source>
        <dbReference type="ARBA" id="ARBA00023157"/>
    </source>
</evidence>
<dbReference type="InterPro" id="IPR009003">
    <property type="entry name" value="Peptidase_S1_PA"/>
</dbReference>
<dbReference type="SUPFAM" id="SSF50494">
    <property type="entry name" value="Trypsin-like serine proteases"/>
    <property type="match status" value="1"/>
</dbReference>
<feature type="domain" description="Peptidase S1" evidence="3">
    <location>
        <begin position="29"/>
        <end position="229"/>
    </location>
</feature>